<name>A0A220UJC1_9GAMM</name>
<proteinExistence type="predicted"/>
<reference evidence="1 2" key="1">
    <citation type="submission" date="2017-07" db="EMBL/GenBank/DDBJ databases">
        <title>Phenotypical and genomic characterization of a clinical isolate of Shewanella bicestrii sp. nov. producing an extended-spectrum beta-lactamase and a new oxacillinase variant.</title>
        <authorList>
            <person name="Jousset A.B."/>
            <person name="Bonnin R.A."/>
            <person name="Girlich D."/>
            <person name="Dabos L."/>
            <person name="Potron A."/>
            <person name="Dortet L."/>
            <person name="Glaser P."/>
            <person name="Naas T."/>
        </authorList>
    </citation>
    <scope>NUCLEOTIDE SEQUENCE [LARGE SCALE GENOMIC DNA]</scope>
    <source>
        <strain evidence="1 2">JAB-1</strain>
    </source>
</reference>
<keyword evidence="2" id="KW-1185">Reference proteome</keyword>
<dbReference type="AlphaFoldDB" id="A0A220UJC1"/>
<evidence type="ECO:0000313" key="2">
    <source>
        <dbReference type="Proteomes" id="UP000198367"/>
    </source>
</evidence>
<dbReference type="KEGG" id="sbj:CF168_04015"/>
<gene>
    <name evidence="1" type="ORF">CF168_04015</name>
</gene>
<evidence type="ECO:0000313" key="1">
    <source>
        <dbReference type="EMBL" id="ASK68100.1"/>
    </source>
</evidence>
<dbReference type="Proteomes" id="UP000198367">
    <property type="component" value="Chromosome"/>
</dbReference>
<sequence>MKPLIAQLQSCSWVTNVGHHEPMANTLGSLEDITTCLKRDPDRFFEPPYTESYESLCVSDHQQADRLKPQVSSEIVAQIAKTAYLETWKIMPVAEICALVADDADTLATLLLAEVTLCDFTQERLAWYLQGRLPFGYQGNYPTGKWLIL</sequence>
<accession>A0A220UJC1</accession>
<protein>
    <submittedName>
        <fullName evidence="1">Uncharacterized protein</fullName>
    </submittedName>
</protein>
<organism evidence="1 2">
    <name type="scientific">Shewanella bicestrii</name>
    <dbReference type="NCBI Taxonomy" id="2018305"/>
    <lineage>
        <taxon>Bacteria</taxon>
        <taxon>Pseudomonadati</taxon>
        <taxon>Pseudomonadota</taxon>
        <taxon>Gammaproteobacteria</taxon>
        <taxon>Alteromonadales</taxon>
        <taxon>Shewanellaceae</taxon>
        <taxon>Shewanella</taxon>
    </lineage>
</organism>
<dbReference type="RefSeq" id="WP_089067056.1">
    <property type="nucleotide sequence ID" value="NZ_CP022358.1"/>
</dbReference>
<dbReference type="EMBL" id="CP022358">
    <property type="protein sequence ID" value="ASK68100.1"/>
    <property type="molecule type" value="Genomic_DNA"/>
</dbReference>